<evidence type="ECO:0000313" key="2">
    <source>
        <dbReference type="Proteomes" id="UP000177419"/>
    </source>
</evidence>
<organism evidence="1 2">
    <name type="scientific">Candidatus Yanofskybacteria bacterium RIFCSPHIGHO2_01_FULL_44_22</name>
    <dbReference type="NCBI Taxonomy" id="1802669"/>
    <lineage>
        <taxon>Bacteria</taxon>
        <taxon>Candidatus Yanofskyibacteriota</taxon>
    </lineage>
</organism>
<reference evidence="1 2" key="1">
    <citation type="journal article" date="2016" name="Nat. Commun.">
        <title>Thousands of microbial genomes shed light on interconnected biogeochemical processes in an aquifer system.</title>
        <authorList>
            <person name="Anantharaman K."/>
            <person name="Brown C.T."/>
            <person name="Hug L.A."/>
            <person name="Sharon I."/>
            <person name="Castelle C.J."/>
            <person name="Probst A.J."/>
            <person name="Thomas B.C."/>
            <person name="Singh A."/>
            <person name="Wilkins M.J."/>
            <person name="Karaoz U."/>
            <person name="Brodie E.L."/>
            <person name="Williams K.H."/>
            <person name="Hubbard S.S."/>
            <person name="Banfield J.F."/>
        </authorList>
    </citation>
    <scope>NUCLEOTIDE SEQUENCE [LARGE SCALE GENOMIC DNA]</scope>
</reference>
<dbReference type="AlphaFoldDB" id="A0A1F8EY29"/>
<evidence type="ECO:0000313" key="1">
    <source>
        <dbReference type="EMBL" id="OGN04949.1"/>
    </source>
</evidence>
<accession>A0A1F8EY29</accession>
<protein>
    <submittedName>
        <fullName evidence="1">Uncharacterized protein</fullName>
    </submittedName>
</protein>
<dbReference type="Proteomes" id="UP000177419">
    <property type="component" value="Unassembled WGS sequence"/>
</dbReference>
<sequence>MAKQLNRKNNCARESLVGRQIVFHWFEPDDSIDLNVPEDMVAIKGLARDGGCYLKFSVKESHTGGRKERFSFYLYPRQIEQITLAIWRAYFKTQPQYSYNHFQEVLRKLKLFLKGKRLKCSKCAQTLQRSAP</sequence>
<dbReference type="EMBL" id="MGJJ01000019">
    <property type="protein sequence ID" value="OGN04949.1"/>
    <property type="molecule type" value="Genomic_DNA"/>
</dbReference>
<comment type="caution">
    <text evidence="1">The sequence shown here is derived from an EMBL/GenBank/DDBJ whole genome shotgun (WGS) entry which is preliminary data.</text>
</comment>
<gene>
    <name evidence="1" type="ORF">A2746_01170</name>
</gene>
<name>A0A1F8EY29_9BACT</name>
<proteinExistence type="predicted"/>